<dbReference type="InterPro" id="IPR010721">
    <property type="entry name" value="UstE-like"/>
</dbReference>
<dbReference type="Gene3D" id="1.20.120.1630">
    <property type="match status" value="1"/>
</dbReference>
<feature type="region of interest" description="Disordered" evidence="1">
    <location>
        <begin position="1"/>
        <end position="21"/>
    </location>
</feature>
<protein>
    <recommendedName>
        <fullName evidence="4">Steroid 5-alpha reductase C-terminal domain-containing protein</fullName>
    </recommendedName>
</protein>
<dbReference type="EMBL" id="HBEM01011628">
    <property type="protein sequence ID" value="CAD8445361.1"/>
    <property type="molecule type" value="Transcribed_RNA"/>
</dbReference>
<keyword evidence="2" id="KW-1133">Transmembrane helix</keyword>
<evidence type="ECO:0000256" key="1">
    <source>
        <dbReference type="SAM" id="MobiDB-lite"/>
    </source>
</evidence>
<feature type="transmembrane region" description="Helical" evidence="2">
    <location>
        <begin position="226"/>
        <end position="253"/>
    </location>
</feature>
<feature type="transmembrane region" description="Helical" evidence="2">
    <location>
        <begin position="172"/>
        <end position="191"/>
    </location>
</feature>
<feature type="transmembrane region" description="Helical" evidence="2">
    <location>
        <begin position="99"/>
        <end position="119"/>
    </location>
</feature>
<reference evidence="3" key="1">
    <citation type="submission" date="2021-01" db="EMBL/GenBank/DDBJ databases">
        <authorList>
            <person name="Corre E."/>
            <person name="Pelletier E."/>
            <person name="Niang G."/>
            <person name="Scheremetjew M."/>
            <person name="Finn R."/>
            <person name="Kale V."/>
            <person name="Holt S."/>
            <person name="Cochrane G."/>
            <person name="Meng A."/>
            <person name="Brown T."/>
            <person name="Cohen L."/>
        </authorList>
    </citation>
    <scope>NUCLEOTIDE SEQUENCE</scope>
    <source>
        <strain evidence="3">CCMP2058</strain>
    </source>
</reference>
<keyword evidence="2" id="KW-0472">Membrane</keyword>
<dbReference type="PROSITE" id="PS50244">
    <property type="entry name" value="S5A_REDUCTASE"/>
    <property type="match status" value="1"/>
</dbReference>
<dbReference type="PANTHER" id="PTHR32251:SF33">
    <property type="entry name" value="STEROID 5-ALPHA REDUCTASE C-TERMINAL DOMAIN-CONTAINING PROTEIN"/>
    <property type="match status" value="1"/>
</dbReference>
<feature type="compositionally biased region" description="Basic residues" evidence="1">
    <location>
        <begin position="1"/>
        <end position="12"/>
    </location>
</feature>
<evidence type="ECO:0000313" key="3">
    <source>
        <dbReference type="EMBL" id="CAD8445361.1"/>
    </source>
</evidence>
<dbReference type="AlphaFoldDB" id="A0A7S0D9Q0"/>
<name>A0A7S0D9Q0_9EUKA</name>
<proteinExistence type="predicted"/>
<evidence type="ECO:0000256" key="2">
    <source>
        <dbReference type="SAM" id="Phobius"/>
    </source>
</evidence>
<dbReference type="GO" id="GO:0016020">
    <property type="term" value="C:membrane"/>
    <property type="evidence" value="ECO:0007669"/>
    <property type="project" value="TreeGrafter"/>
</dbReference>
<feature type="transmembrane region" description="Helical" evidence="2">
    <location>
        <begin position="74"/>
        <end position="93"/>
    </location>
</feature>
<sequence length="320" mass="36332">MGSHVAKPKKPSRTYGSNESKEHVDAEVEIVETKPLPSAWVVAFRKRMTEGINCCPSVLGGQFTVRQGINLHKFCILPTYIAILAAYNPAGWYKFEDTYGAAAAVLLVCHTVYGLFWIYKDIHFPDKNWQAKASLFGIIQLVIQLGVIYCLPMWCLVTKKCYCGTFGDGSEIWLVAIALLCFLTGCLTMFLSDIQKFVQLKYNKGQLVDTAMFAYSRNPNYFGEALLYLGFGILSCHWICIIAITAFQVLIFVPNILAKDASLSRYERFEEWKSRTGLFFPNVYGLFRDFFKQGFNRTPSLPWDESKAIIDSDYRPLGKK</sequence>
<evidence type="ECO:0008006" key="4">
    <source>
        <dbReference type="Google" id="ProtNLM"/>
    </source>
</evidence>
<feature type="transmembrane region" description="Helical" evidence="2">
    <location>
        <begin position="131"/>
        <end position="152"/>
    </location>
</feature>
<organism evidence="3">
    <name type="scientific">Amorphochlora amoebiformis</name>
    <dbReference type="NCBI Taxonomy" id="1561963"/>
    <lineage>
        <taxon>Eukaryota</taxon>
        <taxon>Sar</taxon>
        <taxon>Rhizaria</taxon>
        <taxon>Cercozoa</taxon>
        <taxon>Chlorarachniophyceae</taxon>
        <taxon>Amorphochlora</taxon>
    </lineage>
</organism>
<dbReference type="PANTHER" id="PTHR32251">
    <property type="entry name" value="3-OXO-5-ALPHA-STEROID 4-DEHYDROGENASE"/>
    <property type="match status" value="1"/>
</dbReference>
<dbReference type="Pfam" id="PF06966">
    <property type="entry name" value="DUF1295"/>
    <property type="match status" value="1"/>
</dbReference>
<keyword evidence="2" id="KW-0812">Transmembrane</keyword>
<accession>A0A7S0D9Q0</accession>
<gene>
    <name evidence="3" type="ORF">LAMO00422_LOCUS8121</name>
</gene>